<name>A0A1L7XSA7_9HELO</name>
<accession>A0A1L7XSA7</accession>
<keyword evidence="3" id="KW-1185">Reference proteome</keyword>
<reference evidence="2 3" key="1">
    <citation type="submission" date="2016-03" db="EMBL/GenBank/DDBJ databases">
        <authorList>
            <person name="Ploux O."/>
        </authorList>
    </citation>
    <scope>NUCLEOTIDE SEQUENCE [LARGE SCALE GENOMIC DNA]</scope>
    <source>
        <strain evidence="2 3">UAMH 11012</strain>
    </source>
</reference>
<feature type="compositionally biased region" description="Basic and acidic residues" evidence="1">
    <location>
        <begin position="116"/>
        <end position="132"/>
    </location>
</feature>
<sequence>MTHYNPSRALLPTSLSTPLVLKHKHKSSSTAWSYLPLPYLPQDIMASNDSVPDFKAELSSFEERVKARKAAEKYAPWHLKNVVLHPNRAFRLAFGIIGDSDMEHALAHMDSGTTGSKDKPRPKPKRMEKLFG</sequence>
<evidence type="ECO:0000313" key="2">
    <source>
        <dbReference type="EMBL" id="CZR67859.1"/>
    </source>
</evidence>
<proteinExistence type="predicted"/>
<gene>
    <name evidence="2" type="ORF">PAC_17758</name>
</gene>
<dbReference type="OrthoDB" id="3550440at2759"/>
<evidence type="ECO:0000256" key="1">
    <source>
        <dbReference type="SAM" id="MobiDB-lite"/>
    </source>
</evidence>
<protein>
    <submittedName>
        <fullName evidence="2">Uncharacterized protein</fullName>
    </submittedName>
</protein>
<dbReference type="Proteomes" id="UP000184330">
    <property type="component" value="Unassembled WGS sequence"/>
</dbReference>
<evidence type="ECO:0000313" key="3">
    <source>
        <dbReference type="Proteomes" id="UP000184330"/>
    </source>
</evidence>
<organism evidence="2 3">
    <name type="scientific">Phialocephala subalpina</name>
    <dbReference type="NCBI Taxonomy" id="576137"/>
    <lineage>
        <taxon>Eukaryota</taxon>
        <taxon>Fungi</taxon>
        <taxon>Dikarya</taxon>
        <taxon>Ascomycota</taxon>
        <taxon>Pezizomycotina</taxon>
        <taxon>Leotiomycetes</taxon>
        <taxon>Helotiales</taxon>
        <taxon>Mollisiaceae</taxon>
        <taxon>Phialocephala</taxon>
        <taxon>Phialocephala fortinii species complex</taxon>
    </lineage>
</organism>
<dbReference type="AlphaFoldDB" id="A0A1L7XSA7"/>
<feature type="region of interest" description="Disordered" evidence="1">
    <location>
        <begin position="107"/>
        <end position="132"/>
    </location>
</feature>
<dbReference type="EMBL" id="FJOG01000048">
    <property type="protein sequence ID" value="CZR67859.1"/>
    <property type="molecule type" value="Genomic_DNA"/>
</dbReference>